<evidence type="ECO:0000259" key="1">
    <source>
        <dbReference type="Pfam" id="PF01370"/>
    </source>
</evidence>
<dbReference type="InterPro" id="IPR051783">
    <property type="entry name" value="NAD(P)-dependent_oxidoreduct"/>
</dbReference>
<gene>
    <name evidence="2" type="ORF">ACFFGY_00065</name>
</gene>
<accession>A0ABV6JLL3</accession>
<dbReference type="SUPFAM" id="SSF51735">
    <property type="entry name" value="NAD(P)-binding Rossmann-fold domains"/>
    <property type="match status" value="1"/>
</dbReference>
<dbReference type="PANTHER" id="PTHR48079:SF6">
    <property type="entry name" value="NAD(P)-BINDING DOMAIN-CONTAINING PROTEIN-RELATED"/>
    <property type="match status" value="1"/>
</dbReference>
<protein>
    <submittedName>
        <fullName evidence="2">NAD-dependent epimerase/dehydratase family protein</fullName>
    </submittedName>
</protein>
<sequence length="372" mass="40475">MSTSQNSGLRVAVTGGGGFIGGRLAALLRHEPGIDEVRVLVRRPSDQRNAVVARLDDAAALRQALEGCHAVFHCAFDFYDMPSNLRIAEAMAEACLKNGMRLVHLSTAAVYEPFRDGELREHEPETQGGSDYKDTKLAIEQALLRRARENGLPLVILQPTVVYGPGGGAWTDAPVQELLTGQVVLPDKGQGYCNAVFVDDVCRAAMAALRTEAATGQRFLISGAGPVTWHDFFAAYEAMLGTRSLRLLSRAELPVPRQPPDRPAAPPRSSALSGVKRFLARRIGAGARTRVNLLLRRLRQLVRGEAVHVPTGHKLALYAARCEVRIDKARDRLGYEPRFDLQAGMAATAPYVRNTYGVRKQASSPELVLPSP</sequence>
<dbReference type="Proteomes" id="UP001589865">
    <property type="component" value="Unassembled WGS sequence"/>
</dbReference>
<dbReference type="EMBL" id="JBHLUN010000001">
    <property type="protein sequence ID" value="MFC0406620.1"/>
    <property type="molecule type" value="Genomic_DNA"/>
</dbReference>
<dbReference type="PANTHER" id="PTHR48079">
    <property type="entry name" value="PROTEIN YEEZ"/>
    <property type="match status" value="1"/>
</dbReference>
<evidence type="ECO:0000313" key="2">
    <source>
        <dbReference type="EMBL" id="MFC0406620.1"/>
    </source>
</evidence>
<reference evidence="2 3" key="1">
    <citation type="submission" date="2024-09" db="EMBL/GenBank/DDBJ databases">
        <authorList>
            <person name="Sun Q."/>
            <person name="Mori K."/>
        </authorList>
    </citation>
    <scope>NUCLEOTIDE SEQUENCE [LARGE SCALE GENOMIC DNA]</scope>
    <source>
        <strain evidence="2 3">TBRC 5777</strain>
    </source>
</reference>
<dbReference type="Gene3D" id="3.90.25.10">
    <property type="entry name" value="UDP-galactose 4-epimerase, domain 1"/>
    <property type="match status" value="1"/>
</dbReference>
<feature type="domain" description="NAD-dependent epimerase/dehydratase" evidence="1">
    <location>
        <begin position="11"/>
        <end position="219"/>
    </location>
</feature>
<dbReference type="Gene3D" id="3.40.50.720">
    <property type="entry name" value="NAD(P)-binding Rossmann-like Domain"/>
    <property type="match status" value="1"/>
</dbReference>
<evidence type="ECO:0000313" key="3">
    <source>
        <dbReference type="Proteomes" id="UP001589865"/>
    </source>
</evidence>
<proteinExistence type="predicted"/>
<dbReference type="Pfam" id="PF01370">
    <property type="entry name" value="Epimerase"/>
    <property type="match status" value="1"/>
</dbReference>
<keyword evidence="3" id="KW-1185">Reference proteome</keyword>
<organism evidence="2 3">
    <name type="scientific">Roseomonas elaeocarpi</name>
    <dbReference type="NCBI Taxonomy" id="907779"/>
    <lineage>
        <taxon>Bacteria</taxon>
        <taxon>Pseudomonadati</taxon>
        <taxon>Pseudomonadota</taxon>
        <taxon>Alphaproteobacteria</taxon>
        <taxon>Acetobacterales</taxon>
        <taxon>Roseomonadaceae</taxon>
        <taxon>Roseomonas</taxon>
    </lineage>
</organism>
<comment type="caution">
    <text evidence="2">The sequence shown here is derived from an EMBL/GenBank/DDBJ whole genome shotgun (WGS) entry which is preliminary data.</text>
</comment>
<dbReference type="InterPro" id="IPR001509">
    <property type="entry name" value="Epimerase_deHydtase"/>
</dbReference>
<dbReference type="RefSeq" id="WP_377042291.1">
    <property type="nucleotide sequence ID" value="NZ_JBHLUN010000001.1"/>
</dbReference>
<name>A0ABV6JLL3_9PROT</name>
<dbReference type="InterPro" id="IPR036291">
    <property type="entry name" value="NAD(P)-bd_dom_sf"/>
</dbReference>